<gene>
    <name evidence="2" type="ORF">RBH19_12440</name>
</gene>
<reference evidence="2 3" key="1">
    <citation type="submission" date="2023-08" db="EMBL/GenBank/DDBJ databases">
        <title>Whole-genome sequencing of halo(alkali)philic microorganisms from hypersaline lakes.</title>
        <authorList>
            <person name="Sorokin D.Y."/>
            <person name="Abbas B."/>
            <person name="Merkel A.Y."/>
        </authorList>
    </citation>
    <scope>NUCLEOTIDE SEQUENCE [LARGE SCALE GENOMIC DNA]</scope>
    <source>
        <strain evidence="2 3">AB-CW4</strain>
    </source>
</reference>
<proteinExistence type="predicted"/>
<dbReference type="NCBIfam" id="TIGR01994">
    <property type="entry name" value="SUF_scaf_2"/>
    <property type="match status" value="1"/>
</dbReference>
<accession>A0ABU0W9H5</accession>
<evidence type="ECO:0000313" key="3">
    <source>
        <dbReference type="Proteomes" id="UP001239019"/>
    </source>
</evidence>
<name>A0ABU0W9H5_9GAMM</name>
<dbReference type="PANTHER" id="PTHR10093">
    <property type="entry name" value="IRON-SULFUR CLUSTER ASSEMBLY ENZYME NIFU HOMOLOG"/>
    <property type="match status" value="1"/>
</dbReference>
<organism evidence="2 3">
    <name type="scientific">Natronospira bacteriovora</name>
    <dbReference type="NCBI Taxonomy" id="3069753"/>
    <lineage>
        <taxon>Bacteria</taxon>
        <taxon>Pseudomonadati</taxon>
        <taxon>Pseudomonadota</taxon>
        <taxon>Gammaproteobacteria</taxon>
        <taxon>Natronospirales</taxon>
        <taxon>Natronospiraceae</taxon>
        <taxon>Natronospira</taxon>
    </lineage>
</organism>
<keyword evidence="3" id="KW-1185">Reference proteome</keyword>
<dbReference type="RefSeq" id="WP_306729180.1">
    <property type="nucleotide sequence ID" value="NZ_JAVDDT010000009.1"/>
</dbReference>
<dbReference type="Gene3D" id="3.90.1010.10">
    <property type="match status" value="1"/>
</dbReference>
<evidence type="ECO:0000313" key="2">
    <source>
        <dbReference type="EMBL" id="MDQ2070681.1"/>
    </source>
</evidence>
<sequence length="147" mass="16190">MDLKDLYHEIIVDHNRRPRNFRRIENPTRVSEGYNPLCGDKLKLYVVIEDGIIQDVAFEGSGCAISMASASLLTERLKGKPAAEAEDLFGQMHDLLTGKGEGADTEKLGKLAALEGVKEYPSRVKCATLSWHTLHAALHGEDIATTE</sequence>
<dbReference type="Proteomes" id="UP001239019">
    <property type="component" value="Unassembled WGS sequence"/>
</dbReference>
<evidence type="ECO:0000259" key="1">
    <source>
        <dbReference type="Pfam" id="PF01592"/>
    </source>
</evidence>
<dbReference type="EMBL" id="JAVDDT010000009">
    <property type="protein sequence ID" value="MDQ2070681.1"/>
    <property type="molecule type" value="Genomic_DNA"/>
</dbReference>
<protein>
    <submittedName>
        <fullName evidence="2">SUF system NifU family Fe-S cluster assembly protein</fullName>
    </submittedName>
</protein>
<dbReference type="InterPro" id="IPR002871">
    <property type="entry name" value="NIF_FeS_clus_asmbl_NifU_N"/>
</dbReference>
<dbReference type="CDD" id="cd06664">
    <property type="entry name" value="IscU_like"/>
    <property type="match status" value="1"/>
</dbReference>
<feature type="domain" description="NIF system FeS cluster assembly NifU N-terminal" evidence="1">
    <location>
        <begin position="7"/>
        <end position="126"/>
    </location>
</feature>
<dbReference type="SUPFAM" id="SSF82649">
    <property type="entry name" value="SufE/NifU"/>
    <property type="match status" value="1"/>
</dbReference>
<dbReference type="Pfam" id="PF01592">
    <property type="entry name" value="NifU_N"/>
    <property type="match status" value="1"/>
</dbReference>
<comment type="caution">
    <text evidence="2">The sequence shown here is derived from an EMBL/GenBank/DDBJ whole genome shotgun (WGS) entry which is preliminary data.</text>
</comment>